<dbReference type="Proteomes" id="UP000244081">
    <property type="component" value="Unassembled WGS sequence"/>
</dbReference>
<sequence>MNLVRLAAAVVLGVGIASPVLAAPSLPEGWQSTLNRDNPLVGKIWAVDRKAFVTPEEMAADIGSARFVLAGETHDNPDHHRLQAWILSALAEGGRKPAVVFEMIPADKAAALKDYLASDPRDASGMGTALAWEKRGWPAWSMYRPIAEAALAAHLPMAAGDLSRDTLKRFRSEGLAALGERTAKHWGLETPLSPAGLETLKQDLREGHCDLLPEPALDAMVPVQRARDASLAEGLLSNATRDGAVLIAGRGHVRRDMAAPWYLRAREPGASIRIVAMVEAEDGETSPADYLPAPELYDYLWFTPKAERSDKCAELKEQFGKKK</sequence>
<dbReference type="PIRSF" id="PIRSF020419">
    <property type="entry name" value="Fe_uptake_reg_CjrA_prd"/>
    <property type="match status" value="1"/>
</dbReference>
<dbReference type="Gene3D" id="3.40.50.11550">
    <property type="match status" value="2"/>
</dbReference>
<protein>
    <submittedName>
        <fullName evidence="3">Putative iron-regulated protein</fullName>
    </submittedName>
</protein>
<organism evidence="3 4">
    <name type="scientific">Breoghania corrubedonensis</name>
    <dbReference type="NCBI Taxonomy" id="665038"/>
    <lineage>
        <taxon>Bacteria</taxon>
        <taxon>Pseudomonadati</taxon>
        <taxon>Pseudomonadota</taxon>
        <taxon>Alphaproteobacteria</taxon>
        <taxon>Hyphomicrobiales</taxon>
        <taxon>Stappiaceae</taxon>
        <taxon>Breoghania</taxon>
    </lineage>
</organism>
<feature type="signal peptide" evidence="1">
    <location>
        <begin position="1"/>
        <end position="22"/>
    </location>
</feature>
<reference evidence="3 4" key="1">
    <citation type="submission" date="2018-04" db="EMBL/GenBank/DDBJ databases">
        <title>Genomic Encyclopedia of Archaeal and Bacterial Type Strains, Phase II (KMG-II): from individual species to whole genera.</title>
        <authorList>
            <person name="Goeker M."/>
        </authorList>
    </citation>
    <scope>NUCLEOTIDE SEQUENCE [LARGE SCALE GENOMIC DNA]</scope>
    <source>
        <strain evidence="3 4">DSM 23382</strain>
    </source>
</reference>
<evidence type="ECO:0000259" key="2">
    <source>
        <dbReference type="Pfam" id="PF04187"/>
    </source>
</evidence>
<dbReference type="RefSeq" id="WP_170122186.1">
    <property type="nucleotide sequence ID" value="NZ_QAYG01000010.1"/>
</dbReference>
<dbReference type="Pfam" id="PF04187">
    <property type="entry name" value="Cofac_haem_bdg"/>
    <property type="match status" value="1"/>
</dbReference>
<dbReference type="EMBL" id="QAYG01000010">
    <property type="protein sequence ID" value="PTW57590.1"/>
    <property type="molecule type" value="Genomic_DNA"/>
</dbReference>
<evidence type="ECO:0000313" key="4">
    <source>
        <dbReference type="Proteomes" id="UP000244081"/>
    </source>
</evidence>
<dbReference type="CDD" id="cd14727">
    <property type="entry name" value="ChanN-like"/>
    <property type="match status" value="1"/>
</dbReference>
<gene>
    <name evidence="3" type="ORF">C8N35_11069</name>
</gene>
<comment type="caution">
    <text evidence="3">The sequence shown here is derived from an EMBL/GenBank/DDBJ whole genome shotgun (WGS) entry which is preliminary data.</text>
</comment>
<dbReference type="InterPro" id="IPR016773">
    <property type="entry name" value="Fe3_uptake_reg_CjrA_prd"/>
</dbReference>
<dbReference type="InterPro" id="IPR007314">
    <property type="entry name" value="Cofac_haem-bd_dom"/>
</dbReference>
<dbReference type="AlphaFoldDB" id="A0A2T5V1H8"/>
<evidence type="ECO:0000313" key="3">
    <source>
        <dbReference type="EMBL" id="PTW57590.1"/>
    </source>
</evidence>
<keyword evidence="4" id="KW-1185">Reference proteome</keyword>
<keyword evidence="1" id="KW-0732">Signal</keyword>
<dbReference type="SUPFAM" id="SSF159501">
    <property type="entry name" value="EreA/ChaN-like"/>
    <property type="match status" value="1"/>
</dbReference>
<evidence type="ECO:0000256" key="1">
    <source>
        <dbReference type="SAM" id="SignalP"/>
    </source>
</evidence>
<feature type="chain" id="PRO_5015674813" evidence="1">
    <location>
        <begin position="23"/>
        <end position="323"/>
    </location>
</feature>
<accession>A0A2T5V1H8</accession>
<feature type="domain" description="Haem-binding uptake Tiki superfamily ChaN" evidence="2">
    <location>
        <begin position="58"/>
        <end position="263"/>
    </location>
</feature>
<proteinExistence type="predicted"/>
<name>A0A2T5V1H8_9HYPH</name>